<reference evidence="3 4" key="1">
    <citation type="submission" date="2018-08" db="EMBL/GenBank/DDBJ databases">
        <title>Genomic Encyclopedia of Archaeal and Bacterial Type Strains, Phase II (KMG-II): from individual species to whole genera.</title>
        <authorList>
            <person name="Goeker M."/>
        </authorList>
    </citation>
    <scope>NUCLEOTIDE SEQUENCE [LARGE SCALE GENOMIC DNA]</scope>
    <source>
        <strain evidence="3 4">DSM 45791</strain>
    </source>
</reference>
<dbReference type="InterPro" id="IPR000073">
    <property type="entry name" value="AB_hydrolase_1"/>
</dbReference>
<evidence type="ECO:0000313" key="3">
    <source>
        <dbReference type="EMBL" id="REH46986.1"/>
    </source>
</evidence>
<name>A0A3E0HL96_9PSEU</name>
<comment type="caution">
    <text evidence="3">The sequence shown here is derived from an EMBL/GenBank/DDBJ whole genome shotgun (WGS) entry which is preliminary data.</text>
</comment>
<organism evidence="3 4">
    <name type="scientific">Kutzneria buriramensis</name>
    <dbReference type="NCBI Taxonomy" id="1045776"/>
    <lineage>
        <taxon>Bacteria</taxon>
        <taxon>Bacillati</taxon>
        <taxon>Actinomycetota</taxon>
        <taxon>Actinomycetes</taxon>
        <taxon>Pseudonocardiales</taxon>
        <taxon>Pseudonocardiaceae</taxon>
        <taxon>Kutzneria</taxon>
    </lineage>
</organism>
<keyword evidence="1" id="KW-0378">Hydrolase</keyword>
<evidence type="ECO:0000313" key="4">
    <source>
        <dbReference type="Proteomes" id="UP000256269"/>
    </source>
</evidence>
<proteinExistence type="predicted"/>
<dbReference type="PRINTS" id="PR00111">
    <property type="entry name" value="ABHYDROLASE"/>
</dbReference>
<dbReference type="PANTHER" id="PTHR43329">
    <property type="entry name" value="EPOXIDE HYDROLASE"/>
    <property type="match status" value="1"/>
</dbReference>
<dbReference type="InterPro" id="IPR029058">
    <property type="entry name" value="AB_hydrolase_fold"/>
</dbReference>
<dbReference type="AlphaFoldDB" id="A0A3E0HL96"/>
<gene>
    <name evidence="3" type="ORF">BCF44_106150</name>
</gene>
<keyword evidence="4" id="KW-1185">Reference proteome</keyword>
<dbReference type="Proteomes" id="UP000256269">
    <property type="component" value="Unassembled WGS sequence"/>
</dbReference>
<dbReference type="InterPro" id="IPR000639">
    <property type="entry name" value="Epox_hydrolase-like"/>
</dbReference>
<evidence type="ECO:0000256" key="1">
    <source>
        <dbReference type="ARBA" id="ARBA00022801"/>
    </source>
</evidence>
<dbReference type="Gene3D" id="3.40.50.1820">
    <property type="entry name" value="alpha/beta hydrolase"/>
    <property type="match status" value="1"/>
</dbReference>
<dbReference type="Pfam" id="PF00561">
    <property type="entry name" value="Abhydrolase_1"/>
    <property type="match status" value="1"/>
</dbReference>
<dbReference type="EMBL" id="QUNO01000006">
    <property type="protein sequence ID" value="REH46986.1"/>
    <property type="molecule type" value="Genomic_DNA"/>
</dbReference>
<evidence type="ECO:0000259" key="2">
    <source>
        <dbReference type="Pfam" id="PF00561"/>
    </source>
</evidence>
<dbReference type="SUPFAM" id="SSF53474">
    <property type="entry name" value="alpha/beta-Hydrolases"/>
    <property type="match status" value="1"/>
</dbReference>
<dbReference type="GO" id="GO:0016787">
    <property type="term" value="F:hydrolase activity"/>
    <property type="evidence" value="ECO:0007669"/>
    <property type="project" value="UniProtKB-KW"/>
</dbReference>
<feature type="domain" description="AB hydrolase-1" evidence="2">
    <location>
        <begin position="55"/>
        <end position="300"/>
    </location>
</feature>
<accession>A0A3E0HL96</accession>
<protein>
    <submittedName>
        <fullName evidence="3">Pimeloyl-ACP methyl ester carboxylesterase</fullName>
    </submittedName>
</protein>
<dbReference type="PRINTS" id="PR00412">
    <property type="entry name" value="EPOXHYDRLASE"/>
</dbReference>
<sequence length="323" mass="34696">MCMVGRMTSCTDRSKMGTASLTSLRLPDGFTDVFTSRSVELNGLRLHAVTGGGGPALLLVGGWPQTWYAWREVMPALAREHTVVAVDSRGAGLSDKPDDGYDAGTLAADLVALMAALGHDRFDVVGHDVGMWTGYALAADHPERVGRLAVVDAIIPGLTPTPAVFSPAAVNQRFWHFGFNRLADLNEELVRGRERLFFGYQFAKKAATPDAIPAYAVDVYVDAIAADPRGLRASFGYYRALDETIAQNERRGKTRLTLPVLAVGGARYSGAMVAETMRLAADDVTEVVVDDCGHYVAEEQPARFAEILEDFLGGKPTAGVPHG</sequence>